<comment type="caution">
    <text evidence="1">The sequence shown here is derived from an EMBL/GenBank/DDBJ whole genome shotgun (WGS) entry which is preliminary data.</text>
</comment>
<reference evidence="2" key="1">
    <citation type="journal article" date="2019" name="Int. J. Syst. Evol. Microbiol.">
        <title>The Global Catalogue of Microorganisms (GCM) 10K type strain sequencing project: providing services to taxonomists for standard genome sequencing and annotation.</title>
        <authorList>
            <consortium name="The Broad Institute Genomics Platform"/>
            <consortium name="The Broad Institute Genome Sequencing Center for Infectious Disease"/>
            <person name="Wu L."/>
            <person name="Ma J."/>
        </authorList>
    </citation>
    <scope>NUCLEOTIDE SEQUENCE [LARGE SCALE GENOMIC DNA]</scope>
    <source>
        <strain evidence="2">KCTC 23707</strain>
    </source>
</reference>
<evidence type="ECO:0008006" key="3">
    <source>
        <dbReference type="Google" id="ProtNLM"/>
    </source>
</evidence>
<keyword evidence="2" id="KW-1185">Reference proteome</keyword>
<evidence type="ECO:0000313" key="2">
    <source>
        <dbReference type="Proteomes" id="UP001597308"/>
    </source>
</evidence>
<protein>
    <recommendedName>
        <fullName evidence="3">DUF4352 domain-containing protein</fullName>
    </recommendedName>
</protein>
<dbReference type="EMBL" id="JBHUER010000002">
    <property type="protein sequence ID" value="MFD1702214.1"/>
    <property type="molecule type" value="Genomic_DNA"/>
</dbReference>
<evidence type="ECO:0000313" key="1">
    <source>
        <dbReference type="EMBL" id="MFD1702214.1"/>
    </source>
</evidence>
<organism evidence="1 2">
    <name type="scientific">Methylopila henanensis</name>
    <dbReference type="NCBI Taxonomy" id="873516"/>
    <lineage>
        <taxon>Bacteria</taxon>
        <taxon>Pseudomonadati</taxon>
        <taxon>Pseudomonadota</taxon>
        <taxon>Alphaproteobacteria</taxon>
        <taxon>Hyphomicrobiales</taxon>
        <taxon>Methylopilaceae</taxon>
        <taxon>Methylopila</taxon>
    </lineage>
</organism>
<dbReference type="Proteomes" id="UP001597308">
    <property type="component" value="Unassembled WGS sequence"/>
</dbReference>
<accession>A0ABW4K3H4</accession>
<gene>
    <name evidence="1" type="ORF">ACFSCV_04280</name>
</gene>
<name>A0ABW4K3H4_9HYPH</name>
<dbReference type="RefSeq" id="WP_378797317.1">
    <property type="nucleotide sequence ID" value="NZ_JBHUER010000002.1"/>
</dbReference>
<sequence length="193" mass="20934">MAAEPTPAERRARRWSLAALLLLAPAALAAAGWRQAIDLAHGRELRVREVAAGEAADYAGATWRVSDFRVLADEPDPRLRTPPDRALALLRLKGRVARDIGEDWSVCQLTLVDGAGRRWRPGDVTLPRDLQRLIEPGGVSAPTCGSVAFSQPKAGAEVEFGAIYVVPRDALPTLRARFSVLSERPEALAFARP</sequence>
<proteinExistence type="predicted"/>